<name>A0A2P2ITS7_RHIMU</name>
<sequence length="37" mass="4315">MAKSFASRAVKAPSTPIQFQGPMMRWRWNHDSWASIH</sequence>
<organism evidence="1">
    <name type="scientific">Rhizophora mucronata</name>
    <name type="common">Asiatic mangrove</name>
    <dbReference type="NCBI Taxonomy" id="61149"/>
    <lineage>
        <taxon>Eukaryota</taxon>
        <taxon>Viridiplantae</taxon>
        <taxon>Streptophyta</taxon>
        <taxon>Embryophyta</taxon>
        <taxon>Tracheophyta</taxon>
        <taxon>Spermatophyta</taxon>
        <taxon>Magnoliopsida</taxon>
        <taxon>eudicotyledons</taxon>
        <taxon>Gunneridae</taxon>
        <taxon>Pentapetalae</taxon>
        <taxon>rosids</taxon>
        <taxon>fabids</taxon>
        <taxon>Malpighiales</taxon>
        <taxon>Rhizophoraceae</taxon>
        <taxon>Rhizophora</taxon>
    </lineage>
</organism>
<accession>A0A2P2ITS7</accession>
<dbReference type="EMBL" id="GGEC01004123">
    <property type="protein sequence ID" value="MBW84606.1"/>
    <property type="molecule type" value="Transcribed_RNA"/>
</dbReference>
<evidence type="ECO:0000313" key="1">
    <source>
        <dbReference type="EMBL" id="MBW84606.1"/>
    </source>
</evidence>
<reference evidence="1" key="1">
    <citation type="submission" date="2018-02" db="EMBL/GenBank/DDBJ databases">
        <title>Rhizophora mucronata_Transcriptome.</title>
        <authorList>
            <person name="Meera S.P."/>
            <person name="Sreeshan A."/>
            <person name="Augustine A."/>
        </authorList>
    </citation>
    <scope>NUCLEOTIDE SEQUENCE</scope>
    <source>
        <tissue evidence="1">Leaf</tissue>
    </source>
</reference>
<proteinExistence type="predicted"/>
<dbReference type="AlphaFoldDB" id="A0A2P2ITS7"/>
<protein>
    <submittedName>
        <fullName evidence="1">Uncharacterized protein</fullName>
    </submittedName>
</protein>